<protein>
    <submittedName>
        <fullName evidence="1">Uncharacterized protein</fullName>
    </submittedName>
</protein>
<keyword evidence="2" id="KW-1185">Reference proteome</keyword>
<dbReference type="AlphaFoldDB" id="A0ABD2BVW0"/>
<reference evidence="1 2" key="1">
    <citation type="journal article" date="2024" name="Ann. Entomol. Soc. Am.">
        <title>Genomic analyses of the southern and eastern yellowjacket wasps (Hymenoptera: Vespidae) reveal evolutionary signatures of social life.</title>
        <authorList>
            <person name="Catto M.A."/>
            <person name="Caine P.B."/>
            <person name="Orr S.E."/>
            <person name="Hunt B.G."/>
            <person name="Goodisman M.A.D."/>
        </authorList>
    </citation>
    <scope>NUCLEOTIDE SEQUENCE [LARGE SCALE GENOMIC DNA]</scope>
    <source>
        <strain evidence="1">233</strain>
        <tissue evidence="1">Head and thorax</tissue>
    </source>
</reference>
<evidence type="ECO:0000313" key="1">
    <source>
        <dbReference type="EMBL" id="KAL2736910.1"/>
    </source>
</evidence>
<comment type="caution">
    <text evidence="1">The sequence shown here is derived from an EMBL/GenBank/DDBJ whole genome shotgun (WGS) entry which is preliminary data.</text>
</comment>
<evidence type="ECO:0000313" key="2">
    <source>
        <dbReference type="Proteomes" id="UP001607302"/>
    </source>
</evidence>
<accession>A0ABD2BVW0</accession>
<gene>
    <name evidence="1" type="ORF">V1478_002289</name>
</gene>
<sequence length="92" mass="10162">MTKGRNAVNKALMKLLTSQILLSFRVERANGIRGTVVVEEGAAAAAAGATTTATGRRRREEMLLAARRRLSSFGLRSLLIIENEHQLEREKK</sequence>
<dbReference type="EMBL" id="JAUDFV010000043">
    <property type="protein sequence ID" value="KAL2736910.1"/>
    <property type="molecule type" value="Genomic_DNA"/>
</dbReference>
<proteinExistence type="predicted"/>
<name>A0ABD2BVW0_VESSQ</name>
<dbReference type="Proteomes" id="UP001607302">
    <property type="component" value="Unassembled WGS sequence"/>
</dbReference>
<organism evidence="1 2">
    <name type="scientific">Vespula squamosa</name>
    <name type="common">Southern yellow jacket</name>
    <name type="synonym">Wasp</name>
    <dbReference type="NCBI Taxonomy" id="30214"/>
    <lineage>
        <taxon>Eukaryota</taxon>
        <taxon>Metazoa</taxon>
        <taxon>Ecdysozoa</taxon>
        <taxon>Arthropoda</taxon>
        <taxon>Hexapoda</taxon>
        <taxon>Insecta</taxon>
        <taxon>Pterygota</taxon>
        <taxon>Neoptera</taxon>
        <taxon>Endopterygota</taxon>
        <taxon>Hymenoptera</taxon>
        <taxon>Apocrita</taxon>
        <taxon>Aculeata</taxon>
        <taxon>Vespoidea</taxon>
        <taxon>Vespidae</taxon>
        <taxon>Vespinae</taxon>
        <taxon>Vespula</taxon>
    </lineage>
</organism>